<feature type="transmembrane region" description="Helical" evidence="2">
    <location>
        <begin position="135"/>
        <end position="156"/>
    </location>
</feature>
<evidence type="ECO:0000256" key="1">
    <source>
        <dbReference type="SAM" id="MobiDB-lite"/>
    </source>
</evidence>
<dbReference type="Pfam" id="PF19545">
    <property type="entry name" value="DUF6069"/>
    <property type="match status" value="1"/>
</dbReference>
<dbReference type="EMBL" id="JAIBOA010000021">
    <property type="protein sequence ID" value="MBW8486191.1"/>
    <property type="molecule type" value="Genomic_DNA"/>
</dbReference>
<accession>A0ABS7G129</accession>
<feature type="transmembrane region" description="Helical" evidence="2">
    <location>
        <begin position="112"/>
        <end position="129"/>
    </location>
</feature>
<proteinExistence type="predicted"/>
<keyword evidence="2" id="KW-0472">Membrane</keyword>
<keyword evidence="2" id="KW-0812">Transmembrane</keyword>
<feature type="transmembrane region" description="Helical" evidence="2">
    <location>
        <begin position="83"/>
        <end position="105"/>
    </location>
</feature>
<reference evidence="3 4" key="1">
    <citation type="submission" date="2021-07" db="EMBL/GenBank/DDBJ databases">
        <title>Actinomadura sp. PM05-2 isolated from lichen.</title>
        <authorList>
            <person name="Somphong A."/>
            <person name="Phongsopitanun W."/>
            <person name="Tanasupawat S."/>
            <person name="Peongsungnone V."/>
        </authorList>
    </citation>
    <scope>NUCLEOTIDE SEQUENCE [LARGE SCALE GENOMIC DNA]</scope>
    <source>
        <strain evidence="3 4">PM05-2</strain>
    </source>
</reference>
<gene>
    <name evidence="3" type="ORF">K1Y72_27730</name>
</gene>
<keyword evidence="2" id="KW-1133">Transmembrane helix</keyword>
<dbReference type="InterPro" id="IPR045713">
    <property type="entry name" value="DUF6069"/>
</dbReference>
<keyword evidence="4" id="KW-1185">Reference proteome</keyword>
<dbReference type="RefSeq" id="WP_220169426.1">
    <property type="nucleotide sequence ID" value="NZ_JAIBOA010000021.1"/>
</dbReference>
<organism evidence="3 4">
    <name type="scientific">Actinomadura parmotrematis</name>
    <dbReference type="NCBI Taxonomy" id="2864039"/>
    <lineage>
        <taxon>Bacteria</taxon>
        <taxon>Bacillati</taxon>
        <taxon>Actinomycetota</taxon>
        <taxon>Actinomycetes</taxon>
        <taxon>Streptosporangiales</taxon>
        <taxon>Thermomonosporaceae</taxon>
        <taxon>Actinomadura</taxon>
    </lineage>
</organism>
<name>A0ABS7G129_9ACTN</name>
<comment type="caution">
    <text evidence="3">The sequence shown here is derived from an EMBL/GenBank/DDBJ whole genome shotgun (WGS) entry which is preliminary data.</text>
</comment>
<sequence length="181" mass="18691">MTYDGGNTYPMPPDGTSRTPPQEPPGRRRPRVNAARLWAGGVATAVVAAFVGVVGVLIARGILDIPVWLPDSDHRIVDGTAGGVALAGAIAGLAATAVMHLLLVSTPSPRQFFGWIVLLATLVAMLWPFGTDMSLASKLAGLVIAGVTGLAIWMLLDSVAASSVESRRPAGPGYPGYPAPR</sequence>
<dbReference type="Proteomes" id="UP000774570">
    <property type="component" value="Unassembled WGS sequence"/>
</dbReference>
<evidence type="ECO:0000313" key="4">
    <source>
        <dbReference type="Proteomes" id="UP000774570"/>
    </source>
</evidence>
<protein>
    <recommendedName>
        <fullName evidence="5">SPW repeat-containing protein</fullName>
    </recommendedName>
</protein>
<feature type="region of interest" description="Disordered" evidence="1">
    <location>
        <begin position="1"/>
        <end position="29"/>
    </location>
</feature>
<evidence type="ECO:0000256" key="2">
    <source>
        <dbReference type="SAM" id="Phobius"/>
    </source>
</evidence>
<evidence type="ECO:0008006" key="5">
    <source>
        <dbReference type="Google" id="ProtNLM"/>
    </source>
</evidence>
<evidence type="ECO:0000313" key="3">
    <source>
        <dbReference type="EMBL" id="MBW8486191.1"/>
    </source>
</evidence>
<feature type="transmembrane region" description="Helical" evidence="2">
    <location>
        <begin position="37"/>
        <end position="63"/>
    </location>
</feature>